<organism evidence="2 3">
    <name type="scientific">Lachnospira eligens</name>
    <dbReference type="NCBI Taxonomy" id="39485"/>
    <lineage>
        <taxon>Bacteria</taxon>
        <taxon>Bacillati</taxon>
        <taxon>Bacillota</taxon>
        <taxon>Clostridia</taxon>
        <taxon>Lachnospirales</taxon>
        <taxon>Lachnospiraceae</taxon>
        <taxon>Lachnospira</taxon>
    </lineage>
</organism>
<sequence>MCIEERRQQMKLTDMTIEEMCTTTEKQSFDRKSAKIEVTAIATPMIAFANADGGLLAVGIEDNGEITGIDDYTKNINEILRAGYDFCQPSIFIEKETIDCIDKNGNANHILLIKVPQSADMHVNHRDEAFLCVGDRSKKLTFDERMELMYSKGMRFYEDEPVYRSTLDDIDIEFVAKYCEKIGYGKTPEEYIRQNKDYIVSVAGRQEMSGAAIMMFGKDPQRFFPRSRVRFIRYEGTEAKVGAEMNVIKDKMFQGRILDLVEQTIEYVRTQIKEHTYLGPDARFVTEPEYPEFAWKEIIVNAIAHRDYSIKGTDIQIKMFDDHITVESPGTLPGTVRLKYA</sequence>
<dbReference type="PANTHER" id="PTHR30595">
    <property type="entry name" value="GLPR-RELATED TRANSCRIPTIONAL REPRESSOR"/>
    <property type="match status" value="1"/>
</dbReference>
<dbReference type="Gene3D" id="3.30.950.30">
    <property type="entry name" value="Schlafen, AAA domain"/>
    <property type="match status" value="1"/>
</dbReference>
<comment type="caution">
    <text evidence="2">The sequence shown here is derived from an EMBL/GenBank/DDBJ whole genome shotgun (WGS) entry which is preliminary data.</text>
</comment>
<reference evidence="2 3" key="1">
    <citation type="submission" date="2018-08" db="EMBL/GenBank/DDBJ databases">
        <title>A genome reference for cultivated species of the human gut microbiota.</title>
        <authorList>
            <person name="Zou Y."/>
            <person name="Xue W."/>
            <person name="Luo G."/>
        </authorList>
    </citation>
    <scope>NUCLEOTIDE SEQUENCE [LARGE SCALE GENOMIC DNA]</scope>
    <source>
        <strain evidence="2 3">AM32-2AC</strain>
    </source>
</reference>
<dbReference type="Pfam" id="PF04326">
    <property type="entry name" value="SLFN_AlbA_2"/>
    <property type="match status" value="1"/>
</dbReference>
<name>A0A414DIB0_9FIRM</name>
<dbReference type="Gene3D" id="3.30.565.60">
    <property type="match status" value="1"/>
</dbReference>
<proteinExistence type="predicted"/>
<accession>A0A414DIB0</accession>
<dbReference type="PANTHER" id="PTHR30595:SF6">
    <property type="entry name" value="SCHLAFEN ALBA-2 DOMAIN-CONTAINING PROTEIN"/>
    <property type="match status" value="1"/>
</dbReference>
<feature type="domain" description="Schlafen AlbA-2" evidence="1">
    <location>
        <begin position="26"/>
        <end position="140"/>
    </location>
</feature>
<dbReference type="EMBL" id="QSIS01000001">
    <property type="protein sequence ID" value="RHD10818.1"/>
    <property type="molecule type" value="Genomic_DNA"/>
</dbReference>
<protein>
    <recommendedName>
        <fullName evidence="1">Schlafen AlbA-2 domain-containing protein</fullName>
    </recommendedName>
</protein>
<evidence type="ECO:0000313" key="3">
    <source>
        <dbReference type="Proteomes" id="UP000284794"/>
    </source>
</evidence>
<evidence type="ECO:0000313" key="2">
    <source>
        <dbReference type="EMBL" id="RHD10818.1"/>
    </source>
</evidence>
<gene>
    <name evidence="2" type="ORF">DW811_00085</name>
</gene>
<dbReference type="AlphaFoldDB" id="A0A414DIB0"/>
<dbReference type="InterPro" id="IPR007421">
    <property type="entry name" value="Schlafen_AlbA_2_dom"/>
</dbReference>
<evidence type="ECO:0000259" key="1">
    <source>
        <dbReference type="Pfam" id="PF04326"/>
    </source>
</evidence>
<dbReference type="InterPro" id="IPR038461">
    <property type="entry name" value="Schlafen_AlbA_2_dom_sf"/>
</dbReference>
<dbReference type="Proteomes" id="UP000284794">
    <property type="component" value="Unassembled WGS sequence"/>
</dbReference>
<dbReference type="InterPro" id="IPR038475">
    <property type="entry name" value="RecG_C_sf"/>
</dbReference>